<dbReference type="Proteomes" id="UP000019763">
    <property type="component" value="Unassembled WGS sequence"/>
</dbReference>
<comment type="caution">
    <text evidence="7">The sequence shown here is derived from an EMBL/GenBank/DDBJ whole genome shotgun (WGS) entry which is preliminary data.</text>
</comment>
<dbReference type="GO" id="GO:0003713">
    <property type="term" value="F:transcription coactivator activity"/>
    <property type="evidence" value="ECO:0007669"/>
    <property type="project" value="TreeGrafter"/>
</dbReference>
<evidence type="ECO:0000256" key="5">
    <source>
        <dbReference type="ARBA" id="ARBA00023242"/>
    </source>
</evidence>
<dbReference type="InterPro" id="IPR046344">
    <property type="entry name" value="TAF6_C_sf"/>
</dbReference>
<proteinExistence type="inferred from homology"/>
<dbReference type="GO" id="GO:0016251">
    <property type="term" value="F:RNA polymerase II general transcription initiation factor activity"/>
    <property type="evidence" value="ECO:0007669"/>
    <property type="project" value="InterPro"/>
</dbReference>
<dbReference type="Gene3D" id="1.25.40.770">
    <property type="entry name" value="TAF6, C-terminal HEAT repeat domain"/>
    <property type="match status" value="1"/>
</dbReference>
<dbReference type="OrthoDB" id="361039at2759"/>
<dbReference type="CDD" id="cd08050">
    <property type="entry name" value="TAF6C"/>
    <property type="match status" value="1"/>
</dbReference>
<dbReference type="PANTHER" id="PTHR10221">
    <property type="entry name" value="TRANSCRIPTION INITIATION FACTOR TFIID SUBUNIT 6"/>
    <property type="match status" value="1"/>
</dbReference>
<feature type="domain" description="TAF6 C-terminal HEAT repeat" evidence="6">
    <location>
        <begin position="208"/>
        <end position="403"/>
    </location>
</feature>
<evidence type="ECO:0000259" key="6">
    <source>
        <dbReference type="Pfam" id="PF07571"/>
    </source>
</evidence>
<evidence type="ECO:0000256" key="3">
    <source>
        <dbReference type="ARBA" id="ARBA00023015"/>
    </source>
</evidence>
<evidence type="ECO:0000256" key="4">
    <source>
        <dbReference type="ARBA" id="ARBA00023163"/>
    </source>
</evidence>
<evidence type="ECO:0000313" key="8">
    <source>
        <dbReference type="Proteomes" id="UP000019763"/>
    </source>
</evidence>
<accession>A0A023AX68</accession>
<evidence type="ECO:0000256" key="1">
    <source>
        <dbReference type="ARBA" id="ARBA00004123"/>
    </source>
</evidence>
<name>A0A023AX68_GRENI</name>
<evidence type="ECO:0000313" key="7">
    <source>
        <dbReference type="EMBL" id="EZG43304.1"/>
    </source>
</evidence>
<dbReference type="Pfam" id="PF07571">
    <property type="entry name" value="TAF6_C"/>
    <property type="match status" value="1"/>
</dbReference>
<gene>
    <name evidence="7" type="ORF">GNI_177510</name>
</gene>
<dbReference type="VEuPathDB" id="CryptoDB:GNI_177510"/>
<dbReference type="InterPro" id="IPR011442">
    <property type="entry name" value="TAF6_C"/>
</dbReference>
<comment type="subcellular location">
    <subcellularLocation>
        <location evidence="1">Nucleus</location>
    </subcellularLocation>
</comment>
<dbReference type="SUPFAM" id="SSF48371">
    <property type="entry name" value="ARM repeat"/>
    <property type="match status" value="1"/>
</dbReference>
<dbReference type="RefSeq" id="XP_011133446.1">
    <property type="nucleotide sequence ID" value="XM_011135144.1"/>
</dbReference>
<sequence>MGYRNSEVDEEAWDVMCTAIEYKMRTLIEHGVRVAHRSNGMANLVLDANAVITATRLLRWDSVPTIGCRGFWFESDVADGPVMLDDFLAEESSIPVPSLPCMELEWVTMNGRPCSSSAIVLDSKAVYKGRPGDTTWNEDSWFYQPNWSFRSFEGFHREFVKRPISQGPGQGSDESASLFMKVLMEKCDSNSNSTLQSVLVIPKNLDRYLSDEYRLYLQRLLSCIIGALKNCAKTDLDPVVKAQDKLALGKIMQSLGEGPAPSKLVPFVFALICGLVPPAVAEGPPEAVLITLHVLVSYVQNPRVKSKPYLHQIIQAFLLALLAPTMGPMDPPMLLESLEVRKLASEGLSFVVRGAGTPTAFISVVEILSATLRKEELPLTTLIGAVMGCSALGEEAVKVAVKPLARNLTQALSGSNTMFGIHGGDQTDTAFMKAKAELTNVLLELVTRSINQQLS</sequence>
<dbReference type="GO" id="GO:0000124">
    <property type="term" value="C:SAGA complex"/>
    <property type="evidence" value="ECO:0007669"/>
    <property type="project" value="InterPro"/>
</dbReference>
<dbReference type="AlphaFoldDB" id="A0A023AX68"/>
<keyword evidence="4" id="KW-0804">Transcription</keyword>
<dbReference type="GeneID" id="22916017"/>
<dbReference type="InterPro" id="IPR037796">
    <property type="entry name" value="TAF6"/>
</dbReference>
<dbReference type="GO" id="GO:0046695">
    <property type="term" value="C:SLIK (SAGA-like) complex"/>
    <property type="evidence" value="ECO:0007669"/>
    <property type="project" value="InterPro"/>
</dbReference>
<protein>
    <recommendedName>
        <fullName evidence="6">TAF6 C-terminal HEAT repeat domain-containing protein</fullName>
    </recommendedName>
</protein>
<dbReference type="InterPro" id="IPR016024">
    <property type="entry name" value="ARM-type_fold"/>
</dbReference>
<reference evidence="7" key="1">
    <citation type="submission" date="2013-12" db="EMBL/GenBank/DDBJ databases">
        <authorList>
            <person name="Omoto C.K."/>
            <person name="Sibley D."/>
            <person name="Venepally P."/>
            <person name="Hadjithomas M."/>
            <person name="Karamycheva S."/>
            <person name="Brunk B."/>
            <person name="Roos D."/>
            <person name="Caler E."/>
            <person name="Lorenzi H."/>
        </authorList>
    </citation>
    <scope>NUCLEOTIDE SEQUENCE</scope>
</reference>
<comment type="similarity">
    <text evidence="2">Belongs to the TAF6 family.</text>
</comment>
<evidence type="ECO:0000256" key="2">
    <source>
        <dbReference type="ARBA" id="ARBA00007688"/>
    </source>
</evidence>
<dbReference type="GO" id="GO:0005669">
    <property type="term" value="C:transcription factor TFIID complex"/>
    <property type="evidence" value="ECO:0007669"/>
    <property type="project" value="InterPro"/>
</dbReference>
<dbReference type="EMBL" id="AFNH02001335">
    <property type="protein sequence ID" value="EZG43304.1"/>
    <property type="molecule type" value="Genomic_DNA"/>
</dbReference>
<keyword evidence="3" id="KW-0805">Transcription regulation</keyword>
<dbReference type="PANTHER" id="PTHR10221:SF9">
    <property type="entry name" value="TRANSCRIPTION INITIATION FACTOR TFIID SUBUNIT 6"/>
    <property type="match status" value="1"/>
</dbReference>
<dbReference type="GO" id="GO:0051123">
    <property type="term" value="P:RNA polymerase II preinitiation complex assembly"/>
    <property type="evidence" value="ECO:0007669"/>
    <property type="project" value="TreeGrafter"/>
</dbReference>
<keyword evidence="5" id="KW-0539">Nucleus</keyword>
<organism evidence="7 8">
    <name type="scientific">Gregarina niphandrodes</name>
    <name type="common">Septate eugregarine</name>
    <dbReference type="NCBI Taxonomy" id="110365"/>
    <lineage>
        <taxon>Eukaryota</taxon>
        <taxon>Sar</taxon>
        <taxon>Alveolata</taxon>
        <taxon>Apicomplexa</taxon>
        <taxon>Conoidasida</taxon>
        <taxon>Gregarinasina</taxon>
        <taxon>Eugregarinorida</taxon>
        <taxon>Gregarinidae</taxon>
        <taxon>Gregarina</taxon>
    </lineage>
</organism>
<keyword evidence="8" id="KW-1185">Reference proteome</keyword>